<reference evidence="3 4" key="1">
    <citation type="submission" date="2016-07" db="EMBL/GenBank/DDBJ databases">
        <title>Draft genome of the white-rot fungus Obba rivulosa 3A-2.</title>
        <authorList>
            <consortium name="DOE Joint Genome Institute"/>
            <person name="Miettinen O."/>
            <person name="Riley R."/>
            <person name="Acob R."/>
            <person name="Barry K."/>
            <person name="Cullen D."/>
            <person name="De Vries R."/>
            <person name="Hainaut M."/>
            <person name="Hatakka A."/>
            <person name="Henrissat B."/>
            <person name="Hilden K."/>
            <person name="Kuo R."/>
            <person name="Labutti K."/>
            <person name="Lipzen A."/>
            <person name="Makela M.R."/>
            <person name="Sandor L."/>
            <person name="Spatafora J.W."/>
            <person name="Grigoriev I.V."/>
            <person name="Hibbett D.S."/>
        </authorList>
    </citation>
    <scope>NUCLEOTIDE SEQUENCE [LARGE SCALE GENOMIC DNA]</scope>
    <source>
        <strain evidence="3 4">3A-2</strain>
    </source>
</reference>
<dbReference type="PANTHER" id="PTHR21561:SF12">
    <property type="entry name" value="INO80 COMPLEX SUBUNIT B"/>
    <property type="match status" value="1"/>
</dbReference>
<dbReference type="SMART" id="SM01406">
    <property type="entry name" value="PAPA-1"/>
    <property type="match status" value="1"/>
</dbReference>
<dbReference type="InterPro" id="IPR029523">
    <property type="entry name" value="INO80B/Ies2"/>
</dbReference>
<proteinExistence type="predicted"/>
<accession>A0A8E2DVV8</accession>
<organism evidence="3 4">
    <name type="scientific">Obba rivulosa</name>
    <dbReference type="NCBI Taxonomy" id="1052685"/>
    <lineage>
        <taxon>Eukaryota</taxon>
        <taxon>Fungi</taxon>
        <taxon>Dikarya</taxon>
        <taxon>Basidiomycota</taxon>
        <taxon>Agaricomycotina</taxon>
        <taxon>Agaricomycetes</taxon>
        <taxon>Polyporales</taxon>
        <taxon>Gelatoporiaceae</taxon>
        <taxon>Obba</taxon>
    </lineage>
</organism>
<gene>
    <name evidence="3" type="ORF">OBBRIDRAFT_787081</name>
</gene>
<feature type="domain" description="INO80 complex subunit B-like conserved region" evidence="2">
    <location>
        <begin position="198"/>
        <end position="292"/>
    </location>
</feature>
<feature type="compositionally biased region" description="Polar residues" evidence="1">
    <location>
        <begin position="104"/>
        <end position="116"/>
    </location>
</feature>
<dbReference type="Pfam" id="PF04795">
    <property type="entry name" value="PAPA-1"/>
    <property type="match status" value="1"/>
</dbReference>
<dbReference type="GO" id="GO:0006338">
    <property type="term" value="P:chromatin remodeling"/>
    <property type="evidence" value="ECO:0007669"/>
    <property type="project" value="InterPro"/>
</dbReference>
<protein>
    <recommendedName>
        <fullName evidence="2">INO80 complex subunit B-like conserved region domain-containing protein</fullName>
    </recommendedName>
</protein>
<evidence type="ECO:0000259" key="2">
    <source>
        <dbReference type="SMART" id="SM01406"/>
    </source>
</evidence>
<dbReference type="PANTHER" id="PTHR21561">
    <property type="entry name" value="INO80 COMPLEX SUBUNIT B"/>
    <property type="match status" value="1"/>
</dbReference>
<dbReference type="OrthoDB" id="2021186at2759"/>
<evidence type="ECO:0000313" key="3">
    <source>
        <dbReference type="EMBL" id="OCH96524.1"/>
    </source>
</evidence>
<dbReference type="InterPro" id="IPR006880">
    <property type="entry name" value="INO80B_C"/>
</dbReference>
<dbReference type="EMBL" id="KV722330">
    <property type="protein sequence ID" value="OCH96524.1"/>
    <property type="molecule type" value="Genomic_DNA"/>
</dbReference>
<feature type="compositionally biased region" description="Acidic residues" evidence="1">
    <location>
        <begin position="39"/>
        <end position="77"/>
    </location>
</feature>
<sequence>MPPRRRIISEERDDSEASDMQMSQSDVDVEGNGDKSEQGEEEVEEAVDVQDEDVEVEEDEEEEDEEPEAEEGSEIDELSSPPQEQQDDSAIPPRLRIKLKLPQASASSSGAPTGVSTPEEIGHPSSRRAVPRDIDIESEDEDDDDDADSSRSTSVGTSAAGRPLTARQAVLANVVGSSHVSLAEAPNPRKKKPLTEIEIALKREETARKRKNLSEKKLEDEKAETINRLLKKQSRSKGKRNALSTADDRPLMSANVADADVEDMAESVVPTPVMPTMYRWISTSRPKADSKMEEAHEEKHMELLFSVPVNALSPPVDALRSDAMDVDALQRESKAQCDVEGCGAQRKYRLVKNWQRGACGISHLKLLETQLG</sequence>
<feature type="compositionally biased region" description="Acidic residues" evidence="1">
    <location>
        <begin position="136"/>
        <end position="147"/>
    </location>
</feature>
<dbReference type="GO" id="GO:0031011">
    <property type="term" value="C:Ino80 complex"/>
    <property type="evidence" value="ECO:0007669"/>
    <property type="project" value="InterPro"/>
</dbReference>
<evidence type="ECO:0000256" key="1">
    <source>
        <dbReference type="SAM" id="MobiDB-lite"/>
    </source>
</evidence>
<name>A0A8E2DVV8_9APHY</name>
<keyword evidence="4" id="KW-1185">Reference proteome</keyword>
<dbReference type="Proteomes" id="UP000250043">
    <property type="component" value="Unassembled WGS sequence"/>
</dbReference>
<dbReference type="AlphaFoldDB" id="A0A8E2DVV8"/>
<feature type="region of interest" description="Disordered" evidence="1">
    <location>
        <begin position="1"/>
        <end position="164"/>
    </location>
</feature>
<evidence type="ECO:0000313" key="4">
    <source>
        <dbReference type="Proteomes" id="UP000250043"/>
    </source>
</evidence>